<dbReference type="InterPro" id="IPR044542">
    <property type="entry name" value="NAA30-like"/>
</dbReference>
<dbReference type="EMBL" id="MRZV01000597">
    <property type="protein sequence ID" value="PIK47187.1"/>
    <property type="molecule type" value="Genomic_DNA"/>
</dbReference>
<evidence type="ECO:0000313" key="5">
    <source>
        <dbReference type="Proteomes" id="UP000230750"/>
    </source>
</evidence>
<organism evidence="4 5">
    <name type="scientific">Stichopus japonicus</name>
    <name type="common">Sea cucumber</name>
    <dbReference type="NCBI Taxonomy" id="307972"/>
    <lineage>
        <taxon>Eukaryota</taxon>
        <taxon>Metazoa</taxon>
        <taxon>Echinodermata</taxon>
        <taxon>Eleutherozoa</taxon>
        <taxon>Echinozoa</taxon>
        <taxon>Holothuroidea</taxon>
        <taxon>Aspidochirotacea</taxon>
        <taxon>Aspidochirotida</taxon>
        <taxon>Stichopodidae</taxon>
        <taxon>Apostichopus</taxon>
    </lineage>
</organism>
<reference evidence="4 5" key="1">
    <citation type="journal article" date="2017" name="PLoS Biol.">
        <title>The sea cucumber genome provides insights into morphological evolution and visceral regeneration.</title>
        <authorList>
            <person name="Zhang X."/>
            <person name="Sun L."/>
            <person name="Yuan J."/>
            <person name="Sun Y."/>
            <person name="Gao Y."/>
            <person name="Zhang L."/>
            <person name="Li S."/>
            <person name="Dai H."/>
            <person name="Hamel J.F."/>
            <person name="Liu C."/>
            <person name="Yu Y."/>
            <person name="Liu S."/>
            <person name="Lin W."/>
            <person name="Guo K."/>
            <person name="Jin S."/>
            <person name="Xu P."/>
            <person name="Storey K.B."/>
            <person name="Huan P."/>
            <person name="Zhang T."/>
            <person name="Zhou Y."/>
            <person name="Zhang J."/>
            <person name="Lin C."/>
            <person name="Li X."/>
            <person name="Xing L."/>
            <person name="Huo D."/>
            <person name="Sun M."/>
            <person name="Wang L."/>
            <person name="Mercier A."/>
            <person name="Li F."/>
            <person name="Yang H."/>
            <person name="Xiang J."/>
        </authorList>
    </citation>
    <scope>NUCLEOTIDE SEQUENCE [LARGE SCALE GENOMIC DNA]</scope>
    <source>
        <strain evidence="4">Shaxun</strain>
        <tissue evidence="4">Muscle</tissue>
    </source>
</reference>
<dbReference type="AlphaFoldDB" id="A0A2G8KGR2"/>
<evidence type="ECO:0000256" key="2">
    <source>
        <dbReference type="ARBA" id="ARBA00023315"/>
    </source>
</evidence>
<feature type="region of interest" description="Disordered" evidence="3">
    <location>
        <begin position="217"/>
        <end position="239"/>
    </location>
</feature>
<keyword evidence="1" id="KW-0808">Transferase</keyword>
<proteinExistence type="predicted"/>
<dbReference type="PANTHER" id="PTHR45896:SF1">
    <property type="entry name" value="N-ALPHA-ACETYLTRANSFERASE 30"/>
    <property type="match status" value="1"/>
</dbReference>
<dbReference type="STRING" id="307972.A0A2G8KGR2"/>
<sequence>MAEDRPSVNHLIRTGLCQPLGVDQRLVTNESVDGHGVSQQNKSLKLNQRVEVCKINLSTSRSNMKSSELDSQSSSLLPDVRHINGFYTIADTLHKENANSAVTVTTQSQMGEVRMSSRVAEPLSLKHGLVVHSEWDQKNFNNDLNVQGQTKQAVESNAFSNPLKEITDCVEHITLLDDDDLNGNVEMSGNLELQEMSQFGNDTSLCLSVDTESLLPSHGNKQSIDQTRTERALDTEKKKEEIPENISEFVLGHDQGKSHLAMQVPLDDSDLDRILPAGFENAIELVRYQSELQMPDIMKLITKDLSEPYSIYTYRYFIHNWPSLCFLVSTIFRWLKVISDADSVLMHR</sequence>
<evidence type="ECO:0000256" key="1">
    <source>
        <dbReference type="ARBA" id="ARBA00022679"/>
    </source>
</evidence>
<accession>A0A2G8KGR2</accession>
<dbReference type="PANTHER" id="PTHR45896">
    <property type="entry name" value="N-ALPHA-ACETYLTRANSFERASE 30"/>
    <property type="match status" value="1"/>
</dbReference>
<gene>
    <name evidence="4" type="ORF">BSL78_15957</name>
</gene>
<dbReference type="GO" id="GO:0004596">
    <property type="term" value="F:protein-N-terminal amino-acid acetyltransferase activity"/>
    <property type="evidence" value="ECO:0007669"/>
    <property type="project" value="InterPro"/>
</dbReference>
<name>A0A2G8KGR2_STIJA</name>
<evidence type="ECO:0000256" key="3">
    <source>
        <dbReference type="SAM" id="MobiDB-lite"/>
    </source>
</evidence>
<comment type="caution">
    <text evidence="4">The sequence shown here is derived from an EMBL/GenBank/DDBJ whole genome shotgun (WGS) entry which is preliminary data.</text>
</comment>
<dbReference type="Proteomes" id="UP000230750">
    <property type="component" value="Unassembled WGS sequence"/>
</dbReference>
<feature type="compositionally biased region" description="Basic and acidic residues" evidence="3">
    <location>
        <begin position="227"/>
        <end position="239"/>
    </location>
</feature>
<keyword evidence="5" id="KW-1185">Reference proteome</keyword>
<dbReference type="Gene3D" id="3.40.630.30">
    <property type="match status" value="1"/>
</dbReference>
<protein>
    <submittedName>
        <fullName evidence="4">Uncharacterized protein</fullName>
    </submittedName>
</protein>
<keyword evidence="2" id="KW-0012">Acyltransferase</keyword>
<dbReference type="OrthoDB" id="249099at2759"/>
<evidence type="ECO:0000313" key="4">
    <source>
        <dbReference type="EMBL" id="PIK47187.1"/>
    </source>
</evidence>
<dbReference type="GO" id="GO:0031417">
    <property type="term" value="C:NatC complex"/>
    <property type="evidence" value="ECO:0007669"/>
    <property type="project" value="TreeGrafter"/>
</dbReference>